<sequence>MITECRIAAFLAENVNLPLSLCKSLVDLIKTTCPAKTLSVVGLAPQLYFRLQPITLLAYYISDIFIHFPDHQQSGADGTRDSSPKPS</sequence>
<organism evidence="1 2">
    <name type="scientific">Petrolisthes cinctipes</name>
    <name type="common">Flat porcelain crab</name>
    <dbReference type="NCBI Taxonomy" id="88211"/>
    <lineage>
        <taxon>Eukaryota</taxon>
        <taxon>Metazoa</taxon>
        <taxon>Ecdysozoa</taxon>
        <taxon>Arthropoda</taxon>
        <taxon>Crustacea</taxon>
        <taxon>Multicrustacea</taxon>
        <taxon>Malacostraca</taxon>
        <taxon>Eumalacostraca</taxon>
        <taxon>Eucarida</taxon>
        <taxon>Decapoda</taxon>
        <taxon>Pleocyemata</taxon>
        <taxon>Anomura</taxon>
        <taxon>Galatheoidea</taxon>
        <taxon>Porcellanidae</taxon>
        <taxon>Petrolisthes</taxon>
    </lineage>
</organism>
<dbReference type="AlphaFoldDB" id="A0AAE1KRD5"/>
<comment type="caution">
    <text evidence="1">The sequence shown here is derived from an EMBL/GenBank/DDBJ whole genome shotgun (WGS) entry which is preliminary data.</text>
</comment>
<dbReference type="Proteomes" id="UP001286313">
    <property type="component" value="Unassembled WGS sequence"/>
</dbReference>
<dbReference type="EMBL" id="JAWQEG010001301">
    <property type="protein sequence ID" value="KAK3880657.1"/>
    <property type="molecule type" value="Genomic_DNA"/>
</dbReference>
<reference evidence="1" key="1">
    <citation type="submission" date="2023-10" db="EMBL/GenBank/DDBJ databases">
        <title>Genome assemblies of two species of porcelain crab, Petrolisthes cinctipes and Petrolisthes manimaculis (Anomura: Porcellanidae).</title>
        <authorList>
            <person name="Angst P."/>
        </authorList>
    </citation>
    <scope>NUCLEOTIDE SEQUENCE</scope>
    <source>
        <strain evidence="1">PB745_01</strain>
        <tissue evidence="1">Gill</tissue>
    </source>
</reference>
<proteinExistence type="predicted"/>
<keyword evidence="2" id="KW-1185">Reference proteome</keyword>
<protein>
    <submittedName>
        <fullName evidence="1">Uncharacterized protein</fullName>
    </submittedName>
</protein>
<evidence type="ECO:0000313" key="2">
    <source>
        <dbReference type="Proteomes" id="UP001286313"/>
    </source>
</evidence>
<name>A0AAE1KRD5_PETCI</name>
<evidence type="ECO:0000313" key="1">
    <source>
        <dbReference type="EMBL" id="KAK3880657.1"/>
    </source>
</evidence>
<gene>
    <name evidence="1" type="ORF">Pcinc_014815</name>
</gene>
<accession>A0AAE1KRD5</accession>